<evidence type="ECO:0000313" key="3">
    <source>
        <dbReference type="Proteomes" id="UP001276150"/>
    </source>
</evidence>
<dbReference type="Proteomes" id="UP001276150">
    <property type="component" value="Unassembled WGS sequence"/>
</dbReference>
<name>A0ABU4DWS7_9DEIO</name>
<comment type="caution">
    <text evidence="2">The sequence shown here is derived from an EMBL/GenBank/DDBJ whole genome shotgun (WGS) entry which is preliminary data.</text>
</comment>
<sequence>MMNQELIDRTMIGKVAKRFDFKFNAYYIFLTLLNLAALALAIYDAKGLLILFVTIGFSLEMRLKLTQREEQRITNELLEEILENSVPPGRAK</sequence>
<feature type="transmembrane region" description="Helical" evidence="1">
    <location>
        <begin position="21"/>
        <end position="42"/>
    </location>
</feature>
<gene>
    <name evidence="2" type="ORF">ORD21_17230</name>
</gene>
<organism evidence="2 3">
    <name type="scientific">Deinococcus arenicola</name>
    <dbReference type="NCBI Taxonomy" id="2994950"/>
    <lineage>
        <taxon>Bacteria</taxon>
        <taxon>Thermotogati</taxon>
        <taxon>Deinococcota</taxon>
        <taxon>Deinococci</taxon>
        <taxon>Deinococcales</taxon>
        <taxon>Deinococcaceae</taxon>
        <taxon>Deinococcus</taxon>
    </lineage>
</organism>
<proteinExistence type="predicted"/>
<evidence type="ECO:0000256" key="1">
    <source>
        <dbReference type="SAM" id="Phobius"/>
    </source>
</evidence>
<dbReference type="RefSeq" id="WP_317641700.1">
    <property type="nucleotide sequence ID" value="NZ_JAPMIV010000058.1"/>
</dbReference>
<keyword evidence="1" id="KW-1133">Transmembrane helix</keyword>
<keyword evidence="3" id="KW-1185">Reference proteome</keyword>
<keyword evidence="1" id="KW-0812">Transmembrane</keyword>
<accession>A0ABU4DWS7</accession>
<reference evidence="2 3" key="1">
    <citation type="submission" date="2022-11" db="EMBL/GenBank/DDBJ databases">
        <title>Deinococcus ZS9-10, Low Temperature and Draught-tolerating, UV-resistant Bacteria from Continental Antarctica.</title>
        <authorList>
            <person name="Cheng L."/>
        </authorList>
    </citation>
    <scope>NUCLEOTIDE SEQUENCE [LARGE SCALE GENOMIC DNA]</scope>
    <source>
        <strain evidence="2 3">ZS9-10</strain>
    </source>
</reference>
<keyword evidence="1" id="KW-0472">Membrane</keyword>
<dbReference type="EMBL" id="JAPMIV010000058">
    <property type="protein sequence ID" value="MDV6376340.1"/>
    <property type="molecule type" value="Genomic_DNA"/>
</dbReference>
<protein>
    <submittedName>
        <fullName evidence="2">Uncharacterized protein</fullName>
    </submittedName>
</protein>
<evidence type="ECO:0000313" key="2">
    <source>
        <dbReference type="EMBL" id="MDV6376340.1"/>
    </source>
</evidence>